<reference evidence="1 2" key="1">
    <citation type="submission" date="2021-06" db="EMBL/GenBank/DDBJ databases">
        <authorList>
            <person name="Palmer J.M."/>
        </authorList>
    </citation>
    <scope>NUCLEOTIDE SEQUENCE [LARGE SCALE GENOMIC DNA]</scope>
    <source>
        <strain evidence="2">if_2019</strain>
        <tissue evidence="1">Muscle</tissue>
    </source>
</reference>
<dbReference type="EMBL" id="JAHRIQ010094301">
    <property type="protein sequence ID" value="MEQ2252016.1"/>
    <property type="molecule type" value="Genomic_DNA"/>
</dbReference>
<evidence type="ECO:0000313" key="1">
    <source>
        <dbReference type="EMBL" id="MEQ2252016.1"/>
    </source>
</evidence>
<evidence type="ECO:0000313" key="2">
    <source>
        <dbReference type="Proteomes" id="UP001482620"/>
    </source>
</evidence>
<name>A0ABV0V3S1_9TELE</name>
<sequence length="117" mass="13455">MYGRNVWKRETGIKDMILQPCLSETHNTAFPILLGPLYGLKFIYFVSHHSHIAHHNRWKTWFELPPSLFSVLLLCIHGASFSTHQGLGVVVEVLFELLIYTAQKNKGNTQITHPRSE</sequence>
<accession>A0ABV0V3S1</accession>
<gene>
    <name evidence="1" type="ORF">ILYODFUR_017274</name>
</gene>
<keyword evidence="2" id="KW-1185">Reference proteome</keyword>
<protein>
    <submittedName>
        <fullName evidence="1">Uncharacterized protein</fullName>
    </submittedName>
</protein>
<comment type="caution">
    <text evidence="1">The sequence shown here is derived from an EMBL/GenBank/DDBJ whole genome shotgun (WGS) entry which is preliminary data.</text>
</comment>
<dbReference type="Proteomes" id="UP001482620">
    <property type="component" value="Unassembled WGS sequence"/>
</dbReference>
<organism evidence="1 2">
    <name type="scientific">Ilyodon furcidens</name>
    <name type="common">goldbreast splitfin</name>
    <dbReference type="NCBI Taxonomy" id="33524"/>
    <lineage>
        <taxon>Eukaryota</taxon>
        <taxon>Metazoa</taxon>
        <taxon>Chordata</taxon>
        <taxon>Craniata</taxon>
        <taxon>Vertebrata</taxon>
        <taxon>Euteleostomi</taxon>
        <taxon>Actinopterygii</taxon>
        <taxon>Neopterygii</taxon>
        <taxon>Teleostei</taxon>
        <taxon>Neoteleostei</taxon>
        <taxon>Acanthomorphata</taxon>
        <taxon>Ovalentaria</taxon>
        <taxon>Atherinomorphae</taxon>
        <taxon>Cyprinodontiformes</taxon>
        <taxon>Goodeidae</taxon>
        <taxon>Ilyodon</taxon>
    </lineage>
</organism>
<proteinExistence type="predicted"/>